<evidence type="ECO:0000313" key="14">
    <source>
        <dbReference type="Proteomes" id="UP001500266"/>
    </source>
</evidence>
<evidence type="ECO:0000256" key="3">
    <source>
        <dbReference type="ARBA" id="ARBA00022448"/>
    </source>
</evidence>
<keyword evidence="6 12" id="KW-0812">Transmembrane</keyword>
<keyword evidence="4 12" id="KW-1003">Cell membrane</keyword>
<evidence type="ECO:0000256" key="1">
    <source>
        <dbReference type="ARBA" id="ARBA00004651"/>
    </source>
</evidence>
<evidence type="ECO:0000256" key="11">
    <source>
        <dbReference type="ARBA" id="ARBA00023136"/>
    </source>
</evidence>
<evidence type="ECO:0000256" key="5">
    <source>
        <dbReference type="ARBA" id="ARBA00022617"/>
    </source>
</evidence>
<keyword evidence="10 12" id="KW-0408">Iron</keyword>
<accession>A0ABP7Y6Q8</accession>
<evidence type="ECO:0000256" key="8">
    <source>
        <dbReference type="ARBA" id="ARBA00022982"/>
    </source>
</evidence>
<comment type="caution">
    <text evidence="13">The sequence shown here is derived from an EMBL/GenBank/DDBJ whole genome shotgun (WGS) entry which is preliminary data.</text>
</comment>
<sequence length="450" mass="49129">MGVLADAATPADLVAARTQMGISLGWHIILACFGVGMPALTVFAQWRGIRTGDEAYRRLAHRWAKAMGVMFAVGAVSGTILSFEMGLLWPGLMATYGQVLGLPFAFEGFAFFIEAIFLGVYLYAWDRLPPRVHLLTGLPVCVAGVASAFFVVSANAWMNQPRGFDLADGRVTRVRPWAAMFNPATPWQTVHMILAAFMVAGFGIAAVYAAGMLRGRRDRYHRIGLLLPFTVAAVITPFQIAVGDGLARLLADRQPAKLAAIEGLNETGSHVPLSVGGLYLDGEMRYAIRIPNALSILVGYRPGTVVQGLDRVPVADRPPVNAVHLSFQLMVAIGFALLLLGCWLAVVWWRRRDLPRTRWFLWPTVLSGPAAVLALETGWVTTEVGRQPWIVWQHQRTADAVNPAPGLWAGLVVVLAVYVVLTVATVYVLLRLRGRHVAAPQEDWTQEHAP</sequence>
<organism evidence="13 14">
    <name type="scientific">Actinomadura keratinilytica</name>
    <dbReference type="NCBI Taxonomy" id="547461"/>
    <lineage>
        <taxon>Bacteria</taxon>
        <taxon>Bacillati</taxon>
        <taxon>Actinomycetota</taxon>
        <taxon>Actinomycetes</taxon>
        <taxon>Streptosporangiales</taxon>
        <taxon>Thermomonosporaceae</taxon>
        <taxon>Actinomadura</taxon>
    </lineage>
</organism>
<keyword evidence="9 12" id="KW-1133">Transmembrane helix</keyword>
<reference evidence="14" key="1">
    <citation type="journal article" date="2019" name="Int. J. Syst. Evol. Microbiol.">
        <title>The Global Catalogue of Microorganisms (GCM) 10K type strain sequencing project: providing services to taxonomists for standard genome sequencing and annotation.</title>
        <authorList>
            <consortium name="The Broad Institute Genomics Platform"/>
            <consortium name="The Broad Institute Genome Sequencing Center for Infectious Disease"/>
            <person name="Wu L."/>
            <person name="Ma J."/>
        </authorList>
    </citation>
    <scope>NUCLEOTIDE SEQUENCE [LARGE SCALE GENOMIC DNA]</scope>
    <source>
        <strain evidence="14">JCM 17316</strain>
    </source>
</reference>
<feature type="transmembrane region" description="Helical" evidence="12">
    <location>
        <begin position="360"/>
        <end position="380"/>
    </location>
</feature>
<dbReference type="PANTHER" id="PTHR30365">
    <property type="entry name" value="CYTOCHROME D UBIQUINOL OXIDASE"/>
    <property type="match status" value="1"/>
</dbReference>
<feature type="transmembrane region" description="Helical" evidence="12">
    <location>
        <begin position="407"/>
        <end position="430"/>
    </location>
</feature>
<keyword evidence="14" id="KW-1185">Reference proteome</keyword>
<evidence type="ECO:0000256" key="9">
    <source>
        <dbReference type="ARBA" id="ARBA00022989"/>
    </source>
</evidence>
<feature type="transmembrane region" description="Helical" evidence="12">
    <location>
        <begin position="67"/>
        <end position="89"/>
    </location>
</feature>
<dbReference type="Proteomes" id="UP001500266">
    <property type="component" value="Unassembled WGS sequence"/>
</dbReference>
<feature type="transmembrane region" description="Helical" evidence="12">
    <location>
        <begin position="135"/>
        <end position="158"/>
    </location>
</feature>
<comment type="subcellular location">
    <subcellularLocation>
        <location evidence="1">Cell membrane</location>
        <topology evidence="1">Multi-pass membrane protein</topology>
    </subcellularLocation>
</comment>
<gene>
    <name evidence="13" type="ORF">GCM10022416_10050</name>
</gene>
<evidence type="ECO:0000256" key="4">
    <source>
        <dbReference type="ARBA" id="ARBA00022475"/>
    </source>
</evidence>
<feature type="transmembrane region" description="Helical" evidence="12">
    <location>
        <begin position="327"/>
        <end position="348"/>
    </location>
</feature>
<dbReference type="InterPro" id="IPR002585">
    <property type="entry name" value="Cyt-d_ubiquinol_oxidase_su_1"/>
</dbReference>
<keyword evidence="5 12" id="KW-0349">Heme</keyword>
<feature type="transmembrane region" description="Helical" evidence="12">
    <location>
        <begin position="190"/>
        <end position="211"/>
    </location>
</feature>
<feature type="transmembrane region" description="Helical" evidence="12">
    <location>
        <begin position="223"/>
        <end position="242"/>
    </location>
</feature>
<keyword evidence="7 12" id="KW-0479">Metal-binding</keyword>
<evidence type="ECO:0000256" key="12">
    <source>
        <dbReference type="PIRNR" id="PIRNR006446"/>
    </source>
</evidence>
<protein>
    <submittedName>
        <fullName evidence="13">Cytochrome ubiquinol oxidase subunit I</fullName>
    </submittedName>
</protein>
<keyword evidence="11 12" id="KW-0472">Membrane</keyword>
<dbReference type="Pfam" id="PF01654">
    <property type="entry name" value="Cyt_bd_oxida_I"/>
    <property type="match status" value="1"/>
</dbReference>
<evidence type="ECO:0000256" key="2">
    <source>
        <dbReference type="ARBA" id="ARBA00009819"/>
    </source>
</evidence>
<keyword evidence="8 12" id="KW-0249">Electron transport</keyword>
<evidence type="ECO:0000313" key="13">
    <source>
        <dbReference type="EMBL" id="GAA4131391.1"/>
    </source>
</evidence>
<keyword evidence="3 12" id="KW-0813">Transport</keyword>
<evidence type="ECO:0000256" key="7">
    <source>
        <dbReference type="ARBA" id="ARBA00022723"/>
    </source>
</evidence>
<feature type="transmembrane region" description="Helical" evidence="12">
    <location>
        <begin position="101"/>
        <end position="123"/>
    </location>
</feature>
<proteinExistence type="inferred from homology"/>
<comment type="similarity">
    <text evidence="2 12">Belongs to the cytochrome ubiquinol oxidase subunit 1 family.</text>
</comment>
<evidence type="ECO:0000256" key="10">
    <source>
        <dbReference type="ARBA" id="ARBA00023004"/>
    </source>
</evidence>
<dbReference type="PIRSF" id="PIRSF006446">
    <property type="entry name" value="Cyt_quinol_oxidase_1"/>
    <property type="match status" value="1"/>
</dbReference>
<evidence type="ECO:0000256" key="6">
    <source>
        <dbReference type="ARBA" id="ARBA00022692"/>
    </source>
</evidence>
<dbReference type="RefSeq" id="WP_345017850.1">
    <property type="nucleotide sequence ID" value="NZ_BAABDO010000009.1"/>
</dbReference>
<dbReference type="PANTHER" id="PTHR30365:SF14">
    <property type="entry name" value="CYTOCHROME BD MENAQUINOL OXIDASE SUBUNIT I-RELATED"/>
    <property type="match status" value="1"/>
</dbReference>
<dbReference type="EMBL" id="BAABDO010000009">
    <property type="protein sequence ID" value="GAA4131391.1"/>
    <property type="molecule type" value="Genomic_DNA"/>
</dbReference>
<name>A0ABP7Y6Q8_9ACTN</name>
<feature type="transmembrane region" description="Helical" evidence="12">
    <location>
        <begin position="24"/>
        <end position="46"/>
    </location>
</feature>